<dbReference type="InterPro" id="IPR003785">
    <property type="entry name" value="Creatininase/forma_Hydrolase"/>
</dbReference>
<evidence type="ECO:0000256" key="2">
    <source>
        <dbReference type="ARBA" id="ARBA00022723"/>
    </source>
</evidence>
<evidence type="ECO:0000313" key="5">
    <source>
        <dbReference type="EMBL" id="AUV81033.1"/>
    </source>
</evidence>
<dbReference type="AlphaFoldDB" id="A0A2I8VGH3"/>
<evidence type="ECO:0000256" key="3">
    <source>
        <dbReference type="ARBA" id="ARBA00022801"/>
    </source>
</evidence>
<evidence type="ECO:0000256" key="1">
    <source>
        <dbReference type="ARBA" id="ARBA00001947"/>
    </source>
</evidence>
<dbReference type="InterPro" id="IPR024087">
    <property type="entry name" value="Creatininase-like_sf"/>
</dbReference>
<sequence length="258" mass="27041">MSPPLLADCSTAAAADLLDDADVALLPTGATEQHGPHLPLGTDTRAARGVTARLDREDCVVLPPLAVGVSDHHRQFSGTLSVSPETFEAYVRETVESLAAHGLRKVVVVNGHGGNDDALRRVARRLRAAETAFVVPWNWWSNLTDEHEELFGRDHVGHAGAAETSAVSALAPDLVDEKRVGEADAGAGDVWGVHVGGAMVLDDAADFSDNGVVGVPSDGSAEAGERLLDAAVADLDRVCDWLGSRAFASLLPAEHQGR</sequence>
<dbReference type="PANTHER" id="PTHR35005">
    <property type="entry name" value="3-DEHYDRO-SCYLLO-INOSOSE HYDROLASE"/>
    <property type="match status" value="1"/>
</dbReference>
<dbReference type="PANTHER" id="PTHR35005:SF1">
    <property type="entry name" value="2-AMINO-5-FORMYLAMINO-6-RIBOSYLAMINOPYRIMIDIN-4(3H)-ONE 5'-MONOPHOSPHATE DEFORMYLASE"/>
    <property type="match status" value="1"/>
</dbReference>
<dbReference type="KEGG" id="srub:C2R22_04625"/>
<dbReference type="GeneID" id="35591349"/>
<comment type="cofactor">
    <cofactor evidence="1">
        <name>Zn(2+)</name>
        <dbReference type="ChEBI" id="CHEBI:29105"/>
    </cofactor>
</comment>
<dbReference type="OrthoDB" id="46121at2157"/>
<accession>A0A2I8VGH3</accession>
<dbReference type="SUPFAM" id="SSF102215">
    <property type="entry name" value="Creatininase"/>
    <property type="match status" value="1"/>
</dbReference>
<evidence type="ECO:0000256" key="4">
    <source>
        <dbReference type="ARBA" id="ARBA00022833"/>
    </source>
</evidence>
<keyword evidence="2" id="KW-0479">Metal-binding</keyword>
<protein>
    <submittedName>
        <fullName evidence="5">Creatininase</fullName>
    </submittedName>
</protein>
<keyword evidence="3" id="KW-0378">Hydrolase</keyword>
<organism evidence="5 6">
    <name type="scientific">Salinigranum rubrum</name>
    <dbReference type="NCBI Taxonomy" id="755307"/>
    <lineage>
        <taxon>Archaea</taxon>
        <taxon>Methanobacteriati</taxon>
        <taxon>Methanobacteriota</taxon>
        <taxon>Stenosarchaea group</taxon>
        <taxon>Halobacteria</taxon>
        <taxon>Halobacteriales</taxon>
        <taxon>Haloferacaceae</taxon>
        <taxon>Salinigranum</taxon>
    </lineage>
</organism>
<dbReference type="Gene3D" id="3.40.50.10310">
    <property type="entry name" value="Creatininase"/>
    <property type="match status" value="1"/>
</dbReference>
<dbReference type="GO" id="GO:0016811">
    <property type="term" value="F:hydrolase activity, acting on carbon-nitrogen (but not peptide) bonds, in linear amides"/>
    <property type="evidence" value="ECO:0007669"/>
    <property type="project" value="TreeGrafter"/>
</dbReference>
<keyword evidence="4" id="KW-0862">Zinc</keyword>
<dbReference type="RefSeq" id="WP_103424721.1">
    <property type="nucleotide sequence ID" value="NZ_CP026309.1"/>
</dbReference>
<dbReference type="GO" id="GO:0009231">
    <property type="term" value="P:riboflavin biosynthetic process"/>
    <property type="evidence" value="ECO:0007669"/>
    <property type="project" value="TreeGrafter"/>
</dbReference>
<dbReference type="Pfam" id="PF02633">
    <property type="entry name" value="Creatininase"/>
    <property type="match status" value="1"/>
</dbReference>
<dbReference type="Proteomes" id="UP000236584">
    <property type="component" value="Chromosome"/>
</dbReference>
<proteinExistence type="predicted"/>
<name>A0A2I8VGH3_9EURY</name>
<gene>
    <name evidence="5" type="ORF">C2R22_04625</name>
</gene>
<keyword evidence="6" id="KW-1185">Reference proteome</keyword>
<evidence type="ECO:0000313" key="6">
    <source>
        <dbReference type="Proteomes" id="UP000236584"/>
    </source>
</evidence>
<dbReference type="EMBL" id="CP026309">
    <property type="protein sequence ID" value="AUV81033.1"/>
    <property type="molecule type" value="Genomic_DNA"/>
</dbReference>
<reference evidence="5 6" key="1">
    <citation type="submission" date="2018-01" db="EMBL/GenBank/DDBJ databases">
        <title>Complete genome sequence of Salinigranum rubrum GX10T, an extremely halophilic archaeon isolated from a marine solar saltern.</title>
        <authorList>
            <person name="Han S."/>
        </authorList>
    </citation>
    <scope>NUCLEOTIDE SEQUENCE [LARGE SCALE GENOMIC DNA]</scope>
    <source>
        <strain evidence="5 6">GX10</strain>
    </source>
</reference>
<dbReference type="GO" id="GO:0046872">
    <property type="term" value="F:metal ion binding"/>
    <property type="evidence" value="ECO:0007669"/>
    <property type="project" value="UniProtKB-KW"/>
</dbReference>